<protein>
    <recommendedName>
        <fullName evidence="1">Transposable element P transposase-like RNase H C-terminal domain-containing protein</fullName>
    </recommendedName>
</protein>
<keyword evidence="3" id="KW-1185">Reference proteome</keyword>
<organism evidence="2 3">
    <name type="scientific">Callosobruchus maculatus</name>
    <name type="common">Southern cowpea weevil</name>
    <name type="synonym">Pulse bruchid</name>
    <dbReference type="NCBI Taxonomy" id="64391"/>
    <lineage>
        <taxon>Eukaryota</taxon>
        <taxon>Metazoa</taxon>
        <taxon>Ecdysozoa</taxon>
        <taxon>Arthropoda</taxon>
        <taxon>Hexapoda</taxon>
        <taxon>Insecta</taxon>
        <taxon>Pterygota</taxon>
        <taxon>Neoptera</taxon>
        <taxon>Endopterygota</taxon>
        <taxon>Coleoptera</taxon>
        <taxon>Polyphaga</taxon>
        <taxon>Cucujiformia</taxon>
        <taxon>Chrysomeloidea</taxon>
        <taxon>Chrysomelidae</taxon>
        <taxon>Bruchinae</taxon>
        <taxon>Bruchini</taxon>
        <taxon>Callosobruchus</taxon>
    </lineage>
</organism>
<dbReference type="Pfam" id="PF21789">
    <property type="entry name" value="TNP-like_RNaseH_C"/>
    <property type="match status" value="1"/>
</dbReference>
<dbReference type="Proteomes" id="UP000410492">
    <property type="component" value="Unassembled WGS sequence"/>
</dbReference>
<reference evidence="2 3" key="1">
    <citation type="submission" date="2019-01" db="EMBL/GenBank/DDBJ databases">
        <authorList>
            <person name="Sayadi A."/>
        </authorList>
    </citation>
    <scope>NUCLEOTIDE SEQUENCE [LARGE SCALE GENOMIC DNA]</scope>
</reference>
<evidence type="ECO:0000259" key="1">
    <source>
        <dbReference type="Pfam" id="PF21789"/>
    </source>
</evidence>
<feature type="domain" description="Transposable element P transposase-like RNase H C-terminal" evidence="1">
    <location>
        <begin position="111"/>
        <end position="141"/>
    </location>
</feature>
<dbReference type="EMBL" id="CAACVG010014752">
    <property type="protein sequence ID" value="VEN63638.1"/>
    <property type="molecule type" value="Genomic_DNA"/>
</dbReference>
<gene>
    <name evidence="2" type="ORF">CALMAC_LOCUS20415</name>
</gene>
<sequence>MTAVATDELNSRTAIHTAQCFKKINNIFDCLNSRSLKDSNPYRQGLSIYNKLPYTTLVDALEYFKKMKIFEGDNEKKNIYCIEGFQWTINAVLILWDNLQKEGVKYFLTSRLNQDPLENLFSVIRNRGGYNPQPTAREFRIALQHNMHIRLQNSVSSNCEIDNDELLDVTDLNTDSDYVNNLEETFQSLHSSQEHLEQCSQPPGDSNDSCPNADTDLWITEIQAAQEYFSSVLNADNEESSVTLESCSVAYIAGYLGKFLMDKVNCPCTADNLSLDAMDLSHTDTLIFYRDFGSEEDIKHLKKPTDIFFSVIKSLSSVFDTLFEQVKTEYGMAQKNKLAKIDLIS</sequence>
<accession>A0A653DTV4</accession>
<evidence type="ECO:0000313" key="3">
    <source>
        <dbReference type="Proteomes" id="UP000410492"/>
    </source>
</evidence>
<dbReference type="InterPro" id="IPR048367">
    <property type="entry name" value="TNP-like_RNaseH_C"/>
</dbReference>
<name>A0A653DTV4_CALMS</name>
<proteinExistence type="predicted"/>
<dbReference type="AlphaFoldDB" id="A0A653DTV4"/>
<dbReference type="OrthoDB" id="8059068at2759"/>
<evidence type="ECO:0000313" key="2">
    <source>
        <dbReference type="EMBL" id="VEN63638.1"/>
    </source>
</evidence>